<keyword evidence="1" id="KW-0732">Signal</keyword>
<dbReference type="Pfam" id="PF01436">
    <property type="entry name" value="NHL"/>
    <property type="match status" value="2"/>
</dbReference>
<keyword evidence="3" id="KW-0325">Glycoprotein</keyword>
<protein>
    <recommendedName>
        <fullName evidence="9">NHL repeat-containing protein</fullName>
    </recommendedName>
</protein>
<dbReference type="PANTHER" id="PTHR10680:SF14">
    <property type="entry name" value="PEPTIDYL-GLYCINE ALPHA-AMIDATING MONOOXYGENASE"/>
    <property type="match status" value="1"/>
</dbReference>
<reference evidence="7" key="1">
    <citation type="submission" date="2021-02" db="EMBL/GenBank/DDBJ databases">
        <authorList>
            <person name="Nowell W R."/>
        </authorList>
    </citation>
    <scope>NUCLEOTIDE SEQUENCE</scope>
</reference>
<dbReference type="EMBL" id="CAJOBA010003532">
    <property type="protein sequence ID" value="CAF3684899.1"/>
    <property type="molecule type" value="Genomic_DNA"/>
</dbReference>
<feature type="repeat" description="NHL" evidence="4">
    <location>
        <begin position="199"/>
        <end position="230"/>
    </location>
</feature>
<evidence type="ECO:0000256" key="3">
    <source>
        <dbReference type="ARBA" id="ARBA00023180"/>
    </source>
</evidence>
<evidence type="ECO:0008006" key="9">
    <source>
        <dbReference type="Google" id="ProtNLM"/>
    </source>
</evidence>
<dbReference type="Proteomes" id="UP000682733">
    <property type="component" value="Unassembled WGS sequence"/>
</dbReference>
<evidence type="ECO:0000313" key="7">
    <source>
        <dbReference type="EMBL" id="CAF3684899.1"/>
    </source>
</evidence>
<keyword evidence="2" id="KW-0677">Repeat</keyword>
<sequence>MSGQVVAGGNGKGNGSNQLDRPTDVVVDNKGGFLIICDKGNRRVVRWPRRDGIVGETIIANIDCYGLTMDDARFLYVSDERMGQVKKWSVERDTRTMEGILVAGSNRPGAELSQLHNPTFIFVDRAGLVYVSDTGNRRVMKWAQIDGIGSLVGGDQDPKFCPAGVVVDSLDTVYVADSGNDRVLRWPNATSQGSDETNQLKCPKGLAFDRDGYLYVADSENNRVRRFNIDPN</sequence>
<evidence type="ECO:0000256" key="5">
    <source>
        <dbReference type="SAM" id="MobiDB-lite"/>
    </source>
</evidence>
<dbReference type="PROSITE" id="PS51125">
    <property type="entry name" value="NHL"/>
    <property type="match status" value="1"/>
</dbReference>
<feature type="compositionally biased region" description="Gly residues" evidence="5">
    <location>
        <begin position="1"/>
        <end position="14"/>
    </location>
</feature>
<dbReference type="Proteomes" id="UP000677228">
    <property type="component" value="Unassembled WGS sequence"/>
</dbReference>
<dbReference type="InterPro" id="IPR011042">
    <property type="entry name" value="6-blade_b-propeller_TolB-like"/>
</dbReference>
<dbReference type="InterPro" id="IPR001258">
    <property type="entry name" value="NHL_repeat"/>
</dbReference>
<evidence type="ECO:0000256" key="4">
    <source>
        <dbReference type="PROSITE-ProRule" id="PRU00504"/>
    </source>
</evidence>
<gene>
    <name evidence="6" type="ORF">OVA965_LOCUS9813</name>
    <name evidence="7" type="ORF">TMI583_LOCUS9809</name>
</gene>
<dbReference type="PANTHER" id="PTHR10680">
    <property type="entry name" value="PEPTIDYL-GLYCINE ALPHA-AMIDATING MONOOXYGENASE"/>
    <property type="match status" value="1"/>
</dbReference>
<evidence type="ECO:0000313" key="8">
    <source>
        <dbReference type="Proteomes" id="UP000682733"/>
    </source>
</evidence>
<organism evidence="7 8">
    <name type="scientific">Didymodactylos carnosus</name>
    <dbReference type="NCBI Taxonomy" id="1234261"/>
    <lineage>
        <taxon>Eukaryota</taxon>
        <taxon>Metazoa</taxon>
        <taxon>Spiralia</taxon>
        <taxon>Gnathifera</taxon>
        <taxon>Rotifera</taxon>
        <taxon>Eurotatoria</taxon>
        <taxon>Bdelloidea</taxon>
        <taxon>Philodinida</taxon>
        <taxon>Philodinidae</taxon>
        <taxon>Didymodactylos</taxon>
    </lineage>
</organism>
<name>A0A8S2I0G9_9BILA</name>
<dbReference type="SUPFAM" id="SSF63825">
    <property type="entry name" value="YWTD domain"/>
    <property type="match status" value="1"/>
</dbReference>
<accession>A0A8S2I0G9</accession>
<dbReference type="EMBL" id="CAJNOK010003531">
    <property type="protein sequence ID" value="CAF0904813.1"/>
    <property type="molecule type" value="Genomic_DNA"/>
</dbReference>
<evidence type="ECO:0000256" key="2">
    <source>
        <dbReference type="ARBA" id="ARBA00022737"/>
    </source>
</evidence>
<dbReference type="Gene3D" id="2.120.10.30">
    <property type="entry name" value="TolB, C-terminal domain"/>
    <property type="match status" value="1"/>
</dbReference>
<feature type="region of interest" description="Disordered" evidence="5">
    <location>
        <begin position="1"/>
        <end position="23"/>
    </location>
</feature>
<evidence type="ECO:0000313" key="6">
    <source>
        <dbReference type="EMBL" id="CAF0904813.1"/>
    </source>
</evidence>
<comment type="caution">
    <text evidence="7">The sequence shown here is derived from an EMBL/GenBank/DDBJ whole genome shotgun (WGS) entry which is preliminary data.</text>
</comment>
<dbReference type="CDD" id="cd05819">
    <property type="entry name" value="NHL"/>
    <property type="match status" value="1"/>
</dbReference>
<proteinExistence type="predicted"/>
<dbReference type="AlphaFoldDB" id="A0A8S2I0G9"/>
<evidence type="ECO:0000256" key="1">
    <source>
        <dbReference type="ARBA" id="ARBA00022729"/>
    </source>
</evidence>